<gene>
    <name evidence="2" type="ORF">AKJ08_1473</name>
</gene>
<dbReference type="STRING" id="1391653.AKJ08_1473"/>
<dbReference type="RefSeq" id="WP_050725450.1">
    <property type="nucleotide sequence ID" value="NZ_CP012332.1"/>
</dbReference>
<sequence>MRLAVPDMKTLRPAALLALCLVLAASCAQTRGQLAGERPRTVAVLVRNEAERPQAGGLLEDFLGGQRPESLVAREAIRALRGRGYRVVDAIPDPEHGVPSAEAWIRETRADAALVIRLERMDVSALKAIGQAEIDLEASLVDAKGAILWSRSRRGPTLPQTYRAQADWSAHLRMALGQLLGELP</sequence>
<keyword evidence="3" id="KW-1185">Reference proteome</keyword>
<dbReference type="EMBL" id="CP012332">
    <property type="protein sequence ID" value="AKU91086.1"/>
    <property type="molecule type" value="Genomic_DNA"/>
</dbReference>
<evidence type="ECO:0008006" key="4">
    <source>
        <dbReference type="Google" id="ProtNLM"/>
    </source>
</evidence>
<reference evidence="2 3" key="1">
    <citation type="submission" date="2015-08" db="EMBL/GenBank/DDBJ databases">
        <authorList>
            <person name="Babu N.S."/>
            <person name="Beckwith C.J."/>
            <person name="Beseler K.G."/>
            <person name="Brison A."/>
            <person name="Carone J.V."/>
            <person name="Caskin T.P."/>
            <person name="Diamond M."/>
            <person name="Durham M.E."/>
            <person name="Foxe J.M."/>
            <person name="Go M."/>
            <person name="Henderson B.A."/>
            <person name="Jones I.B."/>
            <person name="McGettigan J.A."/>
            <person name="Micheletti S.J."/>
            <person name="Nasrallah M.E."/>
            <person name="Ortiz D."/>
            <person name="Piller C.R."/>
            <person name="Privatt S.R."/>
            <person name="Schneider S.L."/>
            <person name="Sharp S."/>
            <person name="Smith T.C."/>
            <person name="Stanton J.D."/>
            <person name="Ullery H.E."/>
            <person name="Wilson R.J."/>
            <person name="Serrano M.G."/>
            <person name="Buck G."/>
            <person name="Lee V."/>
            <person name="Wang Y."/>
            <person name="Carvalho R."/>
            <person name="Voegtly L."/>
            <person name="Shi R."/>
            <person name="Duckworth R."/>
            <person name="Johnson A."/>
            <person name="Loviza R."/>
            <person name="Walstead R."/>
            <person name="Shah Z."/>
            <person name="Kiflezghi M."/>
            <person name="Wade K."/>
            <person name="Ball S.L."/>
            <person name="Bradley K.W."/>
            <person name="Asai D.J."/>
            <person name="Bowman C.A."/>
            <person name="Russell D.A."/>
            <person name="Pope W.H."/>
            <person name="Jacobs-Sera D."/>
            <person name="Hendrix R.W."/>
            <person name="Hatfull G.F."/>
        </authorList>
    </citation>
    <scope>NUCLEOTIDE SEQUENCE [LARGE SCALE GENOMIC DNA]</scope>
    <source>
        <strain evidence="2 3">DSM 27710</strain>
    </source>
</reference>
<dbReference type="Proteomes" id="UP000055590">
    <property type="component" value="Chromosome"/>
</dbReference>
<keyword evidence="1" id="KW-0732">Signal</keyword>
<dbReference type="AlphaFoldDB" id="A0A0K1PCE2"/>
<protein>
    <recommendedName>
        <fullName evidence="4">Lipoprotein</fullName>
    </recommendedName>
</protein>
<dbReference type="KEGG" id="vin:AKJ08_1473"/>
<organism evidence="2 3">
    <name type="scientific">Vulgatibacter incomptus</name>
    <dbReference type="NCBI Taxonomy" id="1391653"/>
    <lineage>
        <taxon>Bacteria</taxon>
        <taxon>Pseudomonadati</taxon>
        <taxon>Myxococcota</taxon>
        <taxon>Myxococcia</taxon>
        <taxon>Myxococcales</taxon>
        <taxon>Cystobacterineae</taxon>
        <taxon>Vulgatibacteraceae</taxon>
        <taxon>Vulgatibacter</taxon>
    </lineage>
</organism>
<evidence type="ECO:0000313" key="2">
    <source>
        <dbReference type="EMBL" id="AKU91086.1"/>
    </source>
</evidence>
<dbReference type="PROSITE" id="PS51257">
    <property type="entry name" value="PROKAR_LIPOPROTEIN"/>
    <property type="match status" value="1"/>
</dbReference>
<accession>A0A0K1PCE2</accession>
<name>A0A0K1PCE2_9BACT</name>
<feature type="chain" id="PRO_5005465865" description="Lipoprotein" evidence="1">
    <location>
        <begin position="29"/>
        <end position="184"/>
    </location>
</feature>
<evidence type="ECO:0000313" key="3">
    <source>
        <dbReference type="Proteomes" id="UP000055590"/>
    </source>
</evidence>
<feature type="signal peptide" evidence="1">
    <location>
        <begin position="1"/>
        <end position="28"/>
    </location>
</feature>
<evidence type="ECO:0000256" key="1">
    <source>
        <dbReference type="SAM" id="SignalP"/>
    </source>
</evidence>
<proteinExistence type="predicted"/>